<keyword evidence="1" id="KW-0489">Methyltransferase</keyword>
<sequence>MTALEREIVELISHEGPITVARYMGLCLGHPAHGYYVTRNPFGPRGDFVTAPEISQMFGELIGLWCAEVWRQMGSPARVLLVELGPGRGTLMTDMLRAAKAVPEFRAALDVVLVETSPTLRDVQAGTLAETAVPPRWAATVEEALSTPAPALVVANEFFDALAVRQFVRTEAGWRERLVGLSAERSLVFGLAPEAPRDVRLPESPAGAVLEICPDAAVIGARIARHVAAHGGAALAIDYGAGAAGGDTLQAVRAHRYVDPLCAPGEADLTAHVDFGALARAAAAAGASVMELLPQGDFLERLGLPQRAAQLRRAATDEQRAAIEAAAARLTDRAPTGMGALFKALAFADPRLGPLPGFAPAAP</sequence>
<dbReference type="SUPFAM" id="SSF53335">
    <property type="entry name" value="S-adenosyl-L-methionine-dependent methyltransferases"/>
    <property type="match status" value="1"/>
</dbReference>
<dbReference type="InterPro" id="IPR038375">
    <property type="entry name" value="NDUFAF7_sf"/>
</dbReference>
<dbReference type="GO" id="GO:0032259">
    <property type="term" value="P:methylation"/>
    <property type="evidence" value="ECO:0007669"/>
    <property type="project" value="UniProtKB-KW"/>
</dbReference>
<dbReference type="EMBL" id="JACIDR010000001">
    <property type="protein sequence ID" value="MBB3971552.1"/>
    <property type="molecule type" value="Genomic_DNA"/>
</dbReference>
<dbReference type="InterPro" id="IPR003788">
    <property type="entry name" value="NDUFAF7"/>
</dbReference>
<dbReference type="AlphaFoldDB" id="A0A7W6GE61"/>
<name>A0A7W6GE61_9HYPH</name>
<dbReference type="GO" id="GO:0035243">
    <property type="term" value="F:protein-arginine omega-N symmetric methyltransferase activity"/>
    <property type="evidence" value="ECO:0007669"/>
    <property type="project" value="TreeGrafter"/>
</dbReference>
<reference evidence="3 4" key="1">
    <citation type="submission" date="2020-08" db="EMBL/GenBank/DDBJ databases">
        <title>Genomic Encyclopedia of Type Strains, Phase IV (KMG-IV): sequencing the most valuable type-strain genomes for metagenomic binning, comparative biology and taxonomic classification.</title>
        <authorList>
            <person name="Goeker M."/>
        </authorList>
    </citation>
    <scope>NUCLEOTIDE SEQUENCE [LARGE SCALE GENOMIC DNA]</scope>
    <source>
        <strain evidence="3 4">DSM 25481</strain>
    </source>
</reference>
<dbReference type="InterPro" id="IPR029063">
    <property type="entry name" value="SAM-dependent_MTases_sf"/>
</dbReference>
<comment type="caution">
    <text evidence="3">The sequence shown here is derived from an EMBL/GenBank/DDBJ whole genome shotgun (WGS) entry which is preliminary data.</text>
</comment>
<dbReference type="Proteomes" id="UP000528964">
    <property type="component" value="Unassembled WGS sequence"/>
</dbReference>
<organism evidence="3 4">
    <name type="scientific">Hansschlegelia beijingensis</name>
    <dbReference type="NCBI Taxonomy" id="1133344"/>
    <lineage>
        <taxon>Bacteria</taxon>
        <taxon>Pseudomonadati</taxon>
        <taxon>Pseudomonadota</taxon>
        <taxon>Alphaproteobacteria</taxon>
        <taxon>Hyphomicrobiales</taxon>
        <taxon>Methylopilaceae</taxon>
        <taxon>Hansschlegelia</taxon>
    </lineage>
</organism>
<dbReference type="PANTHER" id="PTHR12049:SF7">
    <property type="entry name" value="PROTEIN ARGININE METHYLTRANSFERASE NDUFAF7, MITOCHONDRIAL"/>
    <property type="match status" value="1"/>
</dbReference>
<protein>
    <submittedName>
        <fullName evidence="3">NADH dehydrogenase [ubiquinone] 1 alpha subcomplex assembly factor 7</fullName>
    </submittedName>
</protein>
<dbReference type="RefSeq" id="WP_183393421.1">
    <property type="nucleotide sequence ID" value="NZ_JACIDR010000001.1"/>
</dbReference>
<dbReference type="PANTHER" id="PTHR12049">
    <property type="entry name" value="PROTEIN ARGININE METHYLTRANSFERASE NDUFAF7, MITOCHONDRIAL"/>
    <property type="match status" value="1"/>
</dbReference>
<dbReference type="Pfam" id="PF02636">
    <property type="entry name" value="Methyltransf_28"/>
    <property type="match status" value="1"/>
</dbReference>
<evidence type="ECO:0000256" key="1">
    <source>
        <dbReference type="ARBA" id="ARBA00022603"/>
    </source>
</evidence>
<gene>
    <name evidence="3" type="ORF">GGR24_000185</name>
</gene>
<dbReference type="Gene3D" id="3.40.50.12710">
    <property type="match status" value="1"/>
</dbReference>
<proteinExistence type="predicted"/>
<keyword evidence="4" id="KW-1185">Reference proteome</keyword>
<accession>A0A7W6GE61</accession>
<evidence type="ECO:0000313" key="4">
    <source>
        <dbReference type="Proteomes" id="UP000528964"/>
    </source>
</evidence>
<evidence type="ECO:0000313" key="3">
    <source>
        <dbReference type="EMBL" id="MBB3971552.1"/>
    </source>
</evidence>
<evidence type="ECO:0000256" key="2">
    <source>
        <dbReference type="ARBA" id="ARBA00022679"/>
    </source>
</evidence>
<keyword evidence="2" id="KW-0808">Transferase</keyword>
<keyword evidence="3" id="KW-0830">Ubiquinone</keyword>